<protein>
    <recommendedName>
        <fullName evidence="8">BTB/POZ domain containing protein</fullName>
    </recommendedName>
</protein>
<dbReference type="eggNOG" id="KOG1987">
    <property type="taxonomic scope" value="Eukaryota"/>
</dbReference>
<reference evidence="6" key="2">
    <citation type="submission" date="2018-04" db="EMBL/GenBank/DDBJ databases">
        <title>OnivRS2 (Oryza nivara Reference Sequence Version 2).</title>
        <authorList>
            <person name="Zhang J."/>
            <person name="Kudrna D."/>
            <person name="Lee S."/>
            <person name="Talag J."/>
            <person name="Rajasekar S."/>
            <person name="Welchert J."/>
            <person name="Hsing Y.-I."/>
            <person name="Wing R.A."/>
        </authorList>
    </citation>
    <scope>NUCLEOTIDE SEQUENCE [LARGE SCALE GENOMIC DNA]</scope>
    <source>
        <strain evidence="6">SL10</strain>
    </source>
</reference>
<dbReference type="Pfam" id="PF24570">
    <property type="entry name" value="BACK_BPM_SPOP"/>
    <property type="match status" value="2"/>
</dbReference>
<dbReference type="HOGENOM" id="CLU_004253_5_0_1"/>
<dbReference type="PROSITE" id="PS50144">
    <property type="entry name" value="MATH"/>
    <property type="match status" value="3"/>
</dbReference>
<feature type="domain" description="BTB" evidence="4">
    <location>
        <begin position="890"/>
        <end position="966"/>
    </location>
</feature>
<dbReference type="SUPFAM" id="SSF49599">
    <property type="entry name" value="TRAF domain-like"/>
    <property type="match status" value="4"/>
</dbReference>
<feature type="domain" description="MATH" evidence="5">
    <location>
        <begin position="363"/>
        <end position="494"/>
    </location>
</feature>
<dbReference type="SMART" id="SM00225">
    <property type="entry name" value="BTB"/>
    <property type="match status" value="4"/>
</dbReference>
<dbReference type="CDD" id="cd00121">
    <property type="entry name" value="MATH"/>
    <property type="match status" value="4"/>
</dbReference>
<proteinExistence type="inferred from homology"/>
<name>A0A0E0J4J4_ORYNI</name>
<dbReference type="InterPro" id="IPR011333">
    <property type="entry name" value="SKP1/BTB/POZ_sf"/>
</dbReference>
<evidence type="ECO:0000256" key="3">
    <source>
        <dbReference type="SAM" id="MobiDB-lite"/>
    </source>
</evidence>
<dbReference type="OMA" id="TVIMAPH"/>
<comment type="pathway">
    <text evidence="1">Protein modification; protein ubiquitination.</text>
</comment>
<evidence type="ECO:0000313" key="6">
    <source>
        <dbReference type="EnsemblPlants" id="ONIVA11G20390.1"/>
    </source>
</evidence>
<feature type="domain" description="MATH" evidence="5">
    <location>
        <begin position="711"/>
        <end position="853"/>
    </location>
</feature>
<dbReference type="SUPFAM" id="SSF54695">
    <property type="entry name" value="POZ domain"/>
    <property type="match status" value="4"/>
</dbReference>
<dbReference type="STRING" id="4536.A0A0E0J4J4"/>
<dbReference type="Pfam" id="PF22486">
    <property type="entry name" value="MATH_2"/>
    <property type="match status" value="4"/>
</dbReference>
<evidence type="ECO:0000256" key="2">
    <source>
        <dbReference type="ARBA" id="ARBA00010846"/>
    </source>
</evidence>
<dbReference type="GO" id="GO:0016567">
    <property type="term" value="P:protein ubiquitination"/>
    <property type="evidence" value="ECO:0007669"/>
    <property type="project" value="InterPro"/>
</dbReference>
<evidence type="ECO:0008006" key="8">
    <source>
        <dbReference type="Google" id="ProtNLM"/>
    </source>
</evidence>
<dbReference type="InterPro" id="IPR045005">
    <property type="entry name" value="BPM1-6"/>
</dbReference>
<organism evidence="6">
    <name type="scientific">Oryza nivara</name>
    <name type="common">Indian wild rice</name>
    <name type="synonym">Oryza sativa f. spontanea</name>
    <dbReference type="NCBI Taxonomy" id="4536"/>
    <lineage>
        <taxon>Eukaryota</taxon>
        <taxon>Viridiplantae</taxon>
        <taxon>Streptophyta</taxon>
        <taxon>Embryophyta</taxon>
        <taxon>Tracheophyta</taxon>
        <taxon>Spermatophyta</taxon>
        <taxon>Magnoliopsida</taxon>
        <taxon>Liliopsida</taxon>
        <taxon>Poales</taxon>
        <taxon>Poaceae</taxon>
        <taxon>BOP clade</taxon>
        <taxon>Oryzoideae</taxon>
        <taxon>Oryzeae</taxon>
        <taxon>Oryzinae</taxon>
        <taxon>Oryza</taxon>
    </lineage>
</organism>
<dbReference type="Gene3D" id="1.25.40.420">
    <property type="match status" value="2"/>
</dbReference>
<feature type="domain" description="MATH" evidence="5">
    <location>
        <begin position="24"/>
        <end position="163"/>
    </location>
</feature>
<dbReference type="Gene3D" id="2.60.210.10">
    <property type="entry name" value="Apoptosis, Tumor Necrosis Factor Receptor Associated Protein 2, Chain A"/>
    <property type="match status" value="4"/>
</dbReference>
<evidence type="ECO:0000259" key="4">
    <source>
        <dbReference type="PROSITE" id="PS50097"/>
    </source>
</evidence>
<dbReference type="Proteomes" id="UP000006591">
    <property type="component" value="Chromosome 11"/>
</dbReference>
<comment type="similarity">
    <text evidence="2">Belongs to the Tdpoz family.</text>
</comment>
<dbReference type="Gramene" id="ONIVA11G20390.1">
    <property type="protein sequence ID" value="ONIVA11G20390.1"/>
    <property type="gene ID" value="ONIVA11G20390"/>
</dbReference>
<dbReference type="PROSITE" id="PS50097">
    <property type="entry name" value="BTB"/>
    <property type="match status" value="4"/>
</dbReference>
<dbReference type="InterPro" id="IPR008974">
    <property type="entry name" value="TRAF-like"/>
</dbReference>
<feature type="compositionally biased region" description="Low complexity" evidence="3">
    <location>
        <begin position="1006"/>
        <end position="1025"/>
    </location>
</feature>
<dbReference type="PANTHER" id="PTHR26379">
    <property type="entry name" value="BTB/POZ AND MATH DOMAIN-CONTAINING PROTEIN 1"/>
    <property type="match status" value="1"/>
</dbReference>
<feature type="region of interest" description="Disordered" evidence="3">
    <location>
        <begin position="1006"/>
        <end position="1031"/>
    </location>
</feature>
<reference evidence="6" key="1">
    <citation type="submission" date="2015-04" db="UniProtKB">
        <authorList>
            <consortium name="EnsemblPlants"/>
        </authorList>
    </citation>
    <scope>IDENTIFICATION</scope>
    <source>
        <strain evidence="6">SL10</strain>
    </source>
</reference>
<dbReference type="InterPro" id="IPR056423">
    <property type="entry name" value="BACK_BPM_SPOP"/>
</dbReference>
<dbReference type="Gene3D" id="3.30.710.10">
    <property type="entry name" value="Potassium Channel Kv1.1, Chain A"/>
    <property type="match status" value="4"/>
</dbReference>
<dbReference type="InterPro" id="IPR002083">
    <property type="entry name" value="MATH/TRAF_dom"/>
</dbReference>
<dbReference type="EnsemblPlants" id="ONIVA11G20390.1">
    <property type="protein sequence ID" value="ONIVA11G20390.1"/>
    <property type="gene ID" value="ONIVA11G20390"/>
</dbReference>
<feature type="domain" description="BTB" evidence="4">
    <location>
        <begin position="1220"/>
        <end position="1286"/>
    </location>
</feature>
<dbReference type="InterPro" id="IPR000210">
    <property type="entry name" value="BTB/POZ_dom"/>
</dbReference>
<evidence type="ECO:0000256" key="1">
    <source>
        <dbReference type="ARBA" id="ARBA00004906"/>
    </source>
</evidence>
<dbReference type="Pfam" id="PF00651">
    <property type="entry name" value="BTB"/>
    <property type="match status" value="4"/>
</dbReference>
<sequence length="1390" mass="151456">MGSRSCVAEANGSTSTIVAAAKPTGHHILKIDGYSRTKAMVAAGDSIDSCRFHVGDHAWRIRYYPNGTDRSNQNPDAISVMLELQDATAAAGRNGAAVKAQFVFSLLDEDGEPVPSRTYRSSVHSFPSSDGFKNWGFLRFITHGDLDKSEHLVDDGFAVRCDVTVMGGIELRVEPASLLAVPEPDLHRHLGRLLSTGDGADVTFRVAGGEAFAAHRCVLAARSPVFRAELYSRGGFLRPAAAGRPETRVVDVDDMDAGAFRALLHFVYTDTLPEMASADVPGMARQLIPAADRYKVERLKLVCEDKLSRRADASMTPTDSAATCDMPQRYPWFKGIFLKLKSGAADVQPSPSSCSTIVVTEASGHHVLKIDGYTRTTMMVATGEHLDSGEFHVGGYAWHLRYYPNGYDQEFSSSISFALVRTAGAGDNVRLHARAKISLLDLAGEPVARYSQPVDKCSTSKASDPWVCKSFIERDELEKSGHVVGDRLAVRCDLTFNVQDRLVRELVAVPPTLLRRHIGELLGDARTSDVRFKVGGETFSAHRCVLAARSPVFRAELLGPMREHAATTIRVDDMDAAVFAALLRFVYTDELPELDGGSAAAMAQHLLVAADRYDMERLKKVCEDKMVRHLDVGTAATSLALAEQHDCPELKKAILRFMASPARLKAVMASDGYEHLVTSFPSIATEILAICAVAAEANGSTSTIVATTKPTGHHILKIDGYSRTKAMVAAGDSIDSSRFHAGDHAWRIRYYPNGTDRSNQNPDAISVMLELQDAAAGRNNGAAAAAAVKAKFVFRLLNKDGEPVPSRTYRSSVHSFPSSDGFKNWGFLRFITHGDLEKSGHLADDGFAVRCDVTVMGGIELRVEPASSLAVPEPDMHRHLGRLLSAGDGADVTFRVAGGEAFAAHRCVLAARSPVFKAELYSRGGFLRPAAAGRPGTRVIDVDDMDAGAFGALLHFVYTDTLPEMASADVPALARQLIAAADKYKVERLKLVCEDKLSRRVVADDTSMTPTPMSTPTTMTDSTTTGDDPQRRQRRARFLGKFKPGDAAVMPSPSCSTIAVTEIDGYTRTTVMIATGKHLDSGEFQVGGYTWHLWYTLRASDCILVTGAGMPVGGEISNPAPASMSTRLLDLAGERVARYSQSGDKCSISKKTDRWVCNSFIKRDELEKSGHVVGNRFAIRCDLTFNVQDLRVRGLVAVQLPPPVLGCHLAERLLFDDETADVRFRVRGETFPAHRCVLAERRRRAELLGSSMKEHAARTIRVDDMKVPVFAALLYFVYTDELPEMEDDERTVIMAPHLLVPADRYDMDRLAEEGDKMVRHLDVGTAATSLALAELHGCPRLKEAILRFLVVSPPEKLKTVMASEEYQHVITDFPSIATEIVLAMLAANSA</sequence>
<feature type="domain" description="BTB" evidence="4">
    <location>
        <begin position="528"/>
        <end position="595"/>
    </location>
</feature>
<dbReference type="PANTHER" id="PTHR26379:SF497">
    <property type="entry name" value="BTB_POZ DOMAIN CONTAINING PROTEIN"/>
    <property type="match status" value="1"/>
</dbReference>
<evidence type="ECO:0000313" key="7">
    <source>
        <dbReference type="Proteomes" id="UP000006591"/>
    </source>
</evidence>
<keyword evidence="7" id="KW-1185">Reference proteome</keyword>
<feature type="domain" description="BTB" evidence="4">
    <location>
        <begin position="200"/>
        <end position="276"/>
    </location>
</feature>
<accession>A0A0E0J4J4</accession>
<evidence type="ECO:0000259" key="5">
    <source>
        <dbReference type="PROSITE" id="PS50144"/>
    </source>
</evidence>